<dbReference type="Proteomes" id="UP000241442">
    <property type="component" value="Segment"/>
</dbReference>
<accession>A0A2K9VH37</accession>
<dbReference type="RefSeq" id="YP_010654067.1">
    <property type="nucleotide sequence ID" value="NC_070806.1"/>
</dbReference>
<sequence length="96" mass="10261">MSETLTTIECSRPGERYTLFESGRVLHVHLAAPSRFGTGPCLCGFDRFGPGIGFSVGGGVTGPGYVHYPCRDCADLIDSRPIRGTHADLFDDGGVR</sequence>
<dbReference type="GeneID" id="77929909"/>
<protein>
    <submittedName>
        <fullName evidence="1">Uncharacterized protein</fullName>
    </submittedName>
</protein>
<evidence type="ECO:0000313" key="1">
    <source>
        <dbReference type="EMBL" id="AUV61617.1"/>
    </source>
</evidence>
<evidence type="ECO:0000313" key="2">
    <source>
        <dbReference type="Proteomes" id="UP000241442"/>
    </source>
</evidence>
<organism evidence="1 2">
    <name type="scientific">Gordonia phage Beenie</name>
    <dbReference type="NCBI Taxonomy" id="2079397"/>
    <lineage>
        <taxon>Viruses</taxon>
        <taxon>Duplodnaviria</taxon>
        <taxon>Heunggongvirae</taxon>
        <taxon>Uroviricota</taxon>
        <taxon>Caudoviricetes</taxon>
        <taxon>Beenievirus</taxon>
        <taxon>Beenievirus beenie</taxon>
    </lineage>
</organism>
<dbReference type="KEGG" id="vg:77929909"/>
<keyword evidence="2" id="KW-1185">Reference proteome</keyword>
<reference evidence="1 2" key="1">
    <citation type="submission" date="2018-01" db="EMBL/GenBank/DDBJ databases">
        <authorList>
            <person name="Giglietti G.M."/>
            <person name="Stoner T.H."/>
            <person name="Pope W.H."/>
            <person name="Garlena R.A."/>
            <person name="Russell D.A."/>
            <person name="Jacobs-Sera D."/>
            <person name="Hatfull G.F."/>
        </authorList>
    </citation>
    <scope>NUCLEOTIDE SEQUENCE [LARGE SCALE GENOMIC DNA]</scope>
</reference>
<name>A0A2K9VH37_9CAUD</name>
<dbReference type="EMBL" id="MG845393">
    <property type="protein sequence ID" value="AUV61617.1"/>
    <property type="molecule type" value="Genomic_DNA"/>
</dbReference>
<gene>
    <name evidence="1" type="primary">52</name>
    <name evidence="1" type="ORF">PBI_BEENIE_52</name>
</gene>
<proteinExistence type="predicted"/>